<dbReference type="Proteomes" id="UP000317990">
    <property type="component" value="Unassembled WGS sequence"/>
</dbReference>
<accession>A0A524RKU0</accession>
<evidence type="ECO:0000313" key="2">
    <source>
        <dbReference type="Proteomes" id="UP000317990"/>
    </source>
</evidence>
<proteinExistence type="predicted"/>
<dbReference type="Pfam" id="PF11384">
    <property type="entry name" value="DUF3188"/>
    <property type="match status" value="1"/>
</dbReference>
<organism evidence="1 2">
    <name type="scientific">Aphanocapsa feldmannii 277cV</name>
    <dbReference type="NCBI Taxonomy" id="2507553"/>
    <lineage>
        <taxon>Bacteria</taxon>
        <taxon>Bacillati</taxon>
        <taxon>Cyanobacteriota</taxon>
        <taxon>Cyanophyceae</taxon>
        <taxon>Oscillatoriophycideae</taxon>
        <taxon>Chroococcales</taxon>
        <taxon>Microcystaceae</taxon>
        <taxon>Aphanocapsa</taxon>
    </lineage>
</organism>
<dbReference type="AlphaFoldDB" id="A0A524RKU0"/>
<reference evidence="1 2" key="1">
    <citation type="journal article" date="2019" name="mSystems">
        <title>Life at home and on the roam: Genomic adaptions reflect the dual lifestyle of an intracellular, facultative symbiont.</title>
        <authorList>
            <person name="Burgsdorf I."/>
        </authorList>
    </citation>
    <scope>NUCLEOTIDE SEQUENCE [LARGE SCALE GENOMIC DNA]</scope>
    <source>
        <strain evidence="1">277cV</strain>
    </source>
</reference>
<sequence length="79" mass="8734">MTEAAQLRLRLLLSLAAPLLVLFGLVGMAQRQGPERLKPLPPVLLGLSLMAASSLRRRYHRRLLLEALRNGDPSQQPSP</sequence>
<comment type="caution">
    <text evidence="1">The sequence shown here is derived from an EMBL/GenBank/DDBJ whole genome shotgun (WGS) entry which is preliminary data.</text>
</comment>
<gene>
    <name evidence="1" type="ORF">ERJ67_10580</name>
</gene>
<dbReference type="InterPro" id="IPR021524">
    <property type="entry name" value="DUF3188"/>
</dbReference>
<evidence type="ECO:0000313" key="1">
    <source>
        <dbReference type="EMBL" id="TGG90490.1"/>
    </source>
</evidence>
<name>A0A524RKU0_9CHRO</name>
<protein>
    <submittedName>
        <fullName evidence="1">DUF3188 domain-containing protein</fullName>
    </submittedName>
</protein>
<dbReference type="EMBL" id="SRMO01000087">
    <property type="protein sequence ID" value="TGG90490.1"/>
    <property type="molecule type" value="Genomic_DNA"/>
</dbReference>